<keyword evidence="2" id="KW-1185">Reference proteome</keyword>
<dbReference type="CDD" id="cd00198">
    <property type="entry name" value="vWFA"/>
    <property type="match status" value="1"/>
</dbReference>
<dbReference type="AlphaFoldDB" id="A0A149PAX9"/>
<gene>
    <name evidence="1" type="ORF">CI15_31960</name>
</gene>
<dbReference type="Pfam" id="PF05762">
    <property type="entry name" value="VWA_CoxE"/>
    <property type="match status" value="1"/>
</dbReference>
<dbReference type="Proteomes" id="UP000075613">
    <property type="component" value="Unassembled WGS sequence"/>
</dbReference>
<proteinExistence type="predicted"/>
<dbReference type="PIRSF" id="PIRSF010256">
    <property type="entry name" value="CoxE_vWa"/>
    <property type="match status" value="1"/>
</dbReference>
<dbReference type="InterPro" id="IPR008912">
    <property type="entry name" value="Uncharacterised_CoxE"/>
</dbReference>
<accession>A0A149PAX9</accession>
<protein>
    <submittedName>
        <fullName evidence="1">Carbon monoxide dehydrogenase</fullName>
    </submittedName>
</protein>
<dbReference type="PANTHER" id="PTHR39338:SF6">
    <property type="entry name" value="BLL5662 PROTEIN"/>
    <property type="match status" value="1"/>
</dbReference>
<dbReference type="SUPFAM" id="SSF53300">
    <property type="entry name" value="vWA-like"/>
    <property type="match status" value="1"/>
</dbReference>
<evidence type="ECO:0000313" key="2">
    <source>
        <dbReference type="Proteomes" id="UP000075613"/>
    </source>
</evidence>
<name>A0A149PAX9_9BURK</name>
<dbReference type="RefSeq" id="WP_062136771.1">
    <property type="nucleotide sequence ID" value="NZ_LRBG01000039.1"/>
</dbReference>
<dbReference type="OrthoDB" id="9790469at2"/>
<dbReference type="InterPro" id="IPR036465">
    <property type="entry name" value="vWFA_dom_sf"/>
</dbReference>
<dbReference type="STRING" id="1399968.CI15_31960"/>
<dbReference type="InterPro" id="IPR011195">
    <property type="entry name" value="UCP010256"/>
</dbReference>
<dbReference type="EMBL" id="LRBG01000039">
    <property type="protein sequence ID" value="KXU82187.1"/>
    <property type="molecule type" value="Genomic_DNA"/>
</dbReference>
<comment type="caution">
    <text evidence="1">The sequence shown here is derived from an EMBL/GenBank/DDBJ whole genome shotgun (WGS) entry which is preliminary data.</text>
</comment>
<reference evidence="1 2" key="1">
    <citation type="journal article" date="2015" name="Int. J. Syst. Evol. Microbiol.">
        <title>Burkholderia monticola sp. nov., isolated from mountain soil.</title>
        <authorList>
            <person name="Baek I."/>
            <person name="Seo B."/>
            <person name="Lee I."/>
            <person name="Yi H."/>
            <person name="Chun J."/>
        </authorList>
    </citation>
    <scope>NUCLEOTIDE SEQUENCE [LARGE SCALE GENOMIC DNA]</scope>
    <source>
        <strain evidence="1 2">JC2948</strain>
    </source>
</reference>
<organism evidence="1 2">
    <name type="scientific">Paraburkholderia monticola</name>
    <dbReference type="NCBI Taxonomy" id="1399968"/>
    <lineage>
        <taxon>Bacteria</taxon>
        <taxon>Pseudomonadati</taxon>
        <taxon>Pseudomonadota</taxon>
        <taxon>Betaproteobacteria</taxon>
        <taxon>Burkholderiales</taxon>
        <taxon>Burkholderiaceae</taxon>
        <taxon>Paraburkholderia</taxon>
    </lineage>
</organism>
<evidence type="ECO:0000313" key="1">
    <source>
        <dbReference type="EMBL" id="KXU82187.1"/>
    </source>
</evidence>
<sequence length="402" mass="44914">MLTGIDCAAARRRSPATLEEALVARYTGFAGWLRANDFRVTSSDVAASMDVALRMGQLDSEVLRWSLRALLCSNAQQWRRFDALFDAYFFVPNRRSLVETRTGGAGRIDAARHAGALDDSEGTPLSLAQRHADSAAQPNGKTAEQGAALEESLAHADFRQLHQPDELFAIDAAIRRFVQRLQGISVRRERRANSGRTIDIAWTIRRSVSHGGLPLDLGWRRKRRLRPRIVLLLDVSRSMSLYSFFYLRLARILSARVSDVHCFIFHTRLVGIGQALRDPDPWRSQERLQLLSAGWAGGTRIGDSVDEFNQQHARRLLHSRTAVVMVSDGYDAGEPERLRQALAALRRRCRCLVWLNPLASRADFTPASAGMQAALPYIDLLAGARDLASLERVLPQVLTVLQ</sequence>
<dbReference type="PANTHER" id="PTHR39338">
    <property type="entry name" value="BLL5662 PROTEIN-RELATED"/>
    <property type="match status" value="1"/>
</dbReference>